<dbReference type="SMART" id="SM00739">
    <property type="entry name" value="KOW"/>
    <property type="match status" value="6"/>
</dbReference>
<keyword evidence="9 10" id="KW-0539">Nucleus</keyword>
<dbReference type="CDD" id="cd06082">
    <property type="entry name" value="KOW_Spt5_2"/>
    <property type="match status" value="1"/>
</dbReference>
<dbReference type="FunFam" id="2.30.30.30:FF:000027">
    <property type="entry name" value="Transcription elongation factor SPT5"/>
    <property type="match status" value="1"/>
</dbReference>
<protein>
    <recommendedName>
        <fullName evidence="10">Transcription elongation factor SPT5</fullName>
    </recommendedName>
</protein>
<sequence>MPRHRDEDDDVDQDYDGSELEEEEEEEDDRGSRGGGGGSRRKRGRSNFIDDYAEEDSDEDEDDDEDYGSRGGKGGGVGGAKRKKSSASIFLDDIAHQVDDEDEEEDGDGEDDFIVDAGTDLPDEHVERRRYHERGFLSREENDEDVEDLERRIQERFSRHHEEYDEEATDVEQQALLPSVRDPKLWMVKCAIGREREVAVCLMQKFIDRGSDLQIRSVVALDHLKNYIYVEADKEAHVKEAIKGMRNIYANQKILLVPIREMTDVLSVESKAIDLSRDTWVRMKIGTYKGDLAKVVDVDNVRQRVTVKLIPRIDLQALASKLDGREVAKKKAFVPPPRFMNIDEARELHIRVERRRDPMTGDYFENIAGMLFKDGFMYKTVSLKSIVAQNVTPTFDELEKFNKPSENGESDFGGLSTLFANRKKGHFMKGDAVIVIKGDLKNLKGWVEKVDEENVLIKSEMKGLPDPLAVNERELCKYFEPGNHVKVVSGTHEGATGMVVKVDQHVLIILSDTTKEHVRVFADHVVESSEVTAGVTKIGEYELHDLVLLDNLSFGVIIRLENEAFQVLKGVPDRPEVALVKLREIKCKLDRKISVQDRYKNVIAVKDDVRVIEGPSKGKQGPVRHIYKGVLFIYDRHHLEHAGFICAKCTSCIVVGGSRFGANRNGGDRFSNFKAPAPVPSSPRRFQRGGMGYNAGGRGRGGRGGGDNSLLGTTVKIRVGPFKGYRGPVVEVKGNSVRVELEMKIVTGKSLYSLFRIDTPRYSMGSETPMHPSRTPLHPYMTPMRDSGATPIHDGMRTPMRDRAWNPYTPMSPPRDNWEDGNPGSWGTSPQYQPGSPPSRAYEAPTPGSGWASTPGGSYSDAGTPRDHGSAYANAPSPYLPSTPGQPMTPSSTSYLPGTPGGQPMTPGTGLDVMSPVIGGDAEAWFMPDILVDIHKAGEDSEVGVIRDVSDGTCKVSLGSSGDGDTIMALPSELEIVPPRKNDRVKIVGGQYRGSIGKLIGIDGSDGIVKIEDNLDVKILDLAILAKFVQP</sequence>
<dbReference type="InterPro" id="IPR057936">
    <property type="entry name" value="KOWx_Spt5"/>
</dbReference>
<evidence type="ECO:0000256" key="1">
    <source>
        <dbReference type="ARBA" id="ARBA00004123"/>
    </source>
</evidence>
<feature type="domain" description="KOW" evidence="13">
    <location>
        <begin position="708"/>
        <end position="735"/>
    </location>
</feature>
<dbReference type="AlphaFoldDB" id="A0AAU9SUD8"/>
<feature type="compositionally biased region" description="Basic and acidic residues" evidence="11">
    <location>
        <begin position="794"/>
        <end position="804"/>
    </location>
</feature>
<feature type="domain" description="KOW" evidence="13">
    <location>
        <begin position="978"/>
        <end position="1005"/>
    </location>
</feature>
<evidence type="ECO:0000259" key="12">
    <source>
        <dbReference type="SMART" id="SM00738"/>
    </source>
</evidence>
<dbReference type="GO" id="GO:0032784">
    <property type="term" value="P:regulation of DNA-templated transcription elongation"/>
    <property type="evidence" value="ECO:0007669"/>
    <property type="project" value="InterPro"/>
</dbReference>
<keyword evidence="7" id="KW-0010">Activator</keyword>
<dbReference type="GO" id="GO:0003729">
    <property type="term" value="F:mRNA binding"/>
    <property type="evidence" value="ECO:0007669"/>
    <property type="project" value="TreeGrafter"/>
</dbReference>
<keyword evidence="15" id="KW-1185">Reference proteome</keyword>
<dbReference type="CDD" id="cd06083">
    <property type="entry name" value="KOW_Spt5_3"/>
    <property type="match status" value="1"/>
</dbReference>
<dbReference type="Gene3D" id="2.30.30.30">
    <property type="match status" value="4"/>
</dbReference>
<dbReference type="Pfam" id="PF23042">
    <property type="entry name" value="KOW1_SPT5"/>
    <property type="match status" value="1"/>
</dbReference>
<dbReference type="Gene3D" id="3.30.70.940">
    <property type="entry name" value="NusG, N-terminal domain"/>
    <property type="match status" value="1"/>
</dbReference>
<keyword evidence="8 10" id="KW-0804">Transcription</keyword>
<dbReference type="Pfam" id="PF23291">
    <property type="entry name" value="KOW4_SPT5"/>
    <property type="match status" value="1"/>
</dbReference>
<comment type="subcellular location">
    <subcellularLocation>
        <location evidence="1 10">Nucleus</location>
    </subcellularLocation>
</comment>
<dbReference type="InterPro" id="IPR006645">
    <property type="entry name" value="NGN-like_dom"/>
</dbReference>
<evidence type="ECO:0000259" key="13">
    <source>
        <dbReference type="SMART" id="SM00739"/>
    </source>
</evidence>
<dbReference type="Pfam" id="PF00467">
    <property type="entry name" value="KOW"/>
    <property type="match status" value="1"/>
</dbReference>
<dbReference type="PROSITE" id="PS01108">
    <property type="entry name" value="RIBOSOMAL_L24"/>
    <property type="match status" value="1"/>
</dbReference>
<dbReference type="SMART" id="SM00738">
    <property type="entry name" value="NGN"/>
    <property type="match status" value="1"/>
</dbReference>
<feature type="compositionally biased region" description="Polar residues" evidence="11">
    <location>
        <begin position="883"/>
        <end position="896"/>
    </location>
</feature>
<evidence type="ECO:0000256" key="10">
    <source>
        <dbReference type="PIRNR" id="PIRNR036945"/>
    </source>
</evidence>
<keyword evidence="6" id="KW-0805">Transcription regulation</keyword>
<evidence type="ECO:0000256" key="5">
    <source>
        <dbReference type="ARBA" id="ARBA00022737"/>
    </source>
</evidence>
<dbReference type="CDD" id="cd09888">
    <property type="entry name" value="NGN_Euk"/>
    <property type="match status" value="1"/>
</dbReference>
<dbReference type="InterPro" id="IPR008991">
    <property type="entry name" value="Translation_prot_SH3-like_sf"/>
</dbReference>
<dbReference type="InterPro" id="IPR041975">
    <property type="entry name" value="KOW_Spt5_2"/>
</dbReference>
<dbReference type="Pfam" id="PF23284">
    <property type="entry name" value="KOW2_Spt5"/>
    <property type="match status" value="1"/>
</dbReference>
<feature type="domain" description="KOW" evidence="13">
    <location>
        <begin position="478"/>
        <end position="505"/>
    </location>
</feature>
<comment type="similarity">
    <text evidence="2 10">Belongs to the SPT5 family.</text>
</comment>
<dbReference type="SUPFAM" id="SSF50104">
    <property type="entry name" value="Translation proteins SH3-like domain"/>
    <property type="match status" value="2"/>
</dbReference>
<keyword evidence="5" id="KW-0677">Repeat</keyword>
<dbReference type="InterPro" id="IPR057934">
    <property type="entry name" value="KOW_Spt5_7"/>
</dbReference>
<proteinExistence type="inferred from homology"/>
<feature type="domain" description="KOW" evidence="13">
    <location>
        <begin position="274"/>
        <end position="301"/>
    </location>
</feature>
<evidence type="ECO:0000256" key="11">
    <source>
        <dbReference type="SAM" id="MobiDB-lite"/>
    </source>
</evidence>
<dbReference type="InterPro" id="IPR057935">
    <property type="entry name" value="KOW_Spt5_6_plant"/>
</dbReference>
<accession>A0AAU9SUD8</accession>
<reference evidence="14 15" key="1">
    <citation type="submission" date="2022-03" db="EMBL/GenBank/DDBJ databases">
        <authorList>
            <person name="Nunn A."/>
            <person name="Chopra R."/>
            <person name="Nunn A."/>
            <person name="Contreras Garrido A."/>
        </authorList>
    </citation>
    <scope>NUCLEOTIDE SEQUENCE [LARGE SCALE GENOMIC DNA]</scope>
</reference>
<keyword evidence="3" id="KW-0678">Repressor</keyword>
<organism evidence="14 15">
    <name type="scientific">Thlaspi arvense</name>
    <name type="common">Field penny-cress</name>
    <dbReference type="NCBI Taxonomy" id="13288"/>
    <lineage>
        <taxon>Eukaryota</taxon>
        <taxon>Viridiplantae</taxon>
        <taxon>Streptophyta</taxon>
        <taxon>Embryophyta</taxon>
        <taxon>Tracheophyta</taxon>
        <taxon>Spermatophyta</taxon>
        <taxon>Magnoliopsida</taxon>
        <taxon>eudicotyledons</taxon>
        <taxon>Gunneridae</taxon>
        <taxon>Pentapetalae</taxon>
        <taxon>rosids</taxon>
        <taxon>malvids</taxon>
        <taxon>Brassicales</taxon>
        <taxon>Brassicaceae</taxon>
        <taxon>Thlaspideae</taxon>
        <taxon>Thlaspi</taxon>
    </lineage>
</organism>
<dbReference type="GO" id="GO:0005840">
    <property type="term" value="C:ribosome"/>
    <property type="evidence" value="ECO:0007669"/>
    <property type="project" value="InterPro"/>
</dbReference>
<dbReference type="PIRSF" id="PIRSF036945">
    <property type="entry name" value="Spt5"/>
    <property type="match status" value="1"/>
</dbReference>
<evidence type="ECO:0000313" key="14">
    <source>
        <dbReference type="EMBL" id="CAH2070606.1"/>
    </source>
</evidence>
<feature type="compositionally biased region" description="Gly residues" evidence="11">
    <location>
        <begin position="69"/>
        <end position="79"/>
    </location>
</feature>
<dbReference type="InterPro" id="IPR041977">
    <property type="entry name" value="KOW_Spt5_4"/>
</dbReference>
<evidence type="ECO:0000256" key="3">
    <source>
        <dbReference type="ARBA" id="ARBA00022491"/>
    </source>
</evidence>
<feature type="domain" description="KOW" evidence="13">
    <location>
        <begin position="602"/>
        <end position="629"/>
    </location>
</feature>
<feature type="compositionally biased region" description="Acidic residues" evidence="11">
    <location>
        <begin position="51"/>
        <end position="66"/>
    </location>
</feature>
<feature type="domain" description="KOW" evidence="13">
    <location>
        <begin position="426"/>
        <end position="453"/>
    </location>
</feature>
<gene>
    <name evidence="14" type="ORF">TAV2_LOCUS18655</name>
</gene>
<dbReference type="Pfam" id="PF03439">
    <property type="entry name" value="Spt5-NGN"/>
    <property type="match status" value="1"/>
</dbReference>
<evidence type="ECO:0000256" key="4">
    <source>
        <dbReference type="ARBA" id="ARBA00022553"/>
    </source>
</evidence>
<dbReference type="Pfam" id="PF23038">
    <property type="entry name" value="KOW6_SPT51-2"/>
    <property type="match status" value="1"/>
</dbReference>
<dbReference type="PANTHER" id="PTHR11125">
    <property type="entry name" value="SUPPRESSOR OF TY 5"/>
    <property type="match status" value="1"/>
</dbReference>
<dbReference type="InterPro" id="IPR005824">
    <property type="entry name" value="KOW"/>
</dbReference>
<dbReference type="InterPro" id="IPR041976">
    <property type="entry name" value="KOW_Spt5_3"/>
</dbReference>
<feature type="domain" description="NusG-like N-terminal" evidence="12">
    <location>
        <begin position="182"/>
        <end position="269"/>
    </location>
</feature>
<dbReference type="FunFam" id="3.30.70.940:FF:000007">
    <property type="entry name" value="Transcription elongation factor SPT5"/>
    <property type="match status" value="1"/>
</dbReference>
<dbReference type="InterPro" id="IPR022581">
    <property type="entry name" value="Spt5_N"/>
</dbReference>
<evidence type="ECO:0000313" key="15">
    <source>
        <dbReference type="Proteomes" id="UP000836841"/>
    </source>
</evidence>
<dbReference type="GO" id="GO:0003735">
    <property type="term" value="F:structural constituent of ribosome"/>
    <property type="evidence" value="ECO:0007669"/>
    <property type="project" value="InterPro"/>
</dbReference>
<evidence type="ECO:0000256" key="9">
    <source>
        <dbReference type="ARBA" id="ARBA00023242"/>
    </source>
</evidence>
<dbReference type="InterPro" id="IPR039659">
    <property type="entry name" value="SPT5"/>
</dbReference>
<dbReference type="PANTHER" id="PTHR11125:SF7">
    <property type="entry name" value="TRANSCRIPTION ELONGATION FACTOR SPT5"/>
    <property type="match status" value="1"/>
</dbReference>
<dbReference type="InterPro" id="IPR005825">
    <property type="entry name" value="Ribosomal_uL24_CS"/>
</dbReference>
<evidence type="ECO:0000256" key="6">
    <source>
        <dbReference type="ARBA" id="ARBA00023015"/>
    </source>
</evidence>
<feature type="compositionally biased region" description="Acidic residues" evidence="11">
    <location>
        <begin position="99"/>
        <end position="112"/>
    </location>
</feature>
<evidence type="ECO:0000256" key="8">
    <source>
        <dbReference type="ARBA" id="ARBA00023163"/>
    </source>
</evidence>
<feature type="region of interest" description="Disordered" evidence="11">
    <location>
        <begin position="1"/>
        <end position="112"/>
    </location>
</feature>
<dbReference type="FunFam" id="2.30.30.30:FF:000024">
    <property type="entry name" value="Transcription elongation factor SPT5"/>
    <property type="match status" value="1"/>
</dbReference>
<dbReference type="CDD" id="cd06081">
    <property type="entry name" value="KOW_Spt5_1"/>
    <property type="match status" value="1"/>
</dbReference>
<dbReference type="InterPro" id="IPR005100">
    <property type="entry name" value="NGN-domain"/>
</dbReference>
<feature type="compositionally biased region" description="Polar residues" evidence="11">
    <location>
        <begin position="825"/>
        <end position="834"/>
    </location>
</feature>
<dbReference type="GO" id="GO:0006368">
    <property type="term" value="P:transcription elongation by RNA polymerase II"/>
    <property type="evidence" value="ECO:0007669"/>
    <property type="project" value="TreeGrafter"/>
</dbReference>
<dbReference type="InterPro" id="IPR041973">
    <property type="entry name" value="KOW_Spt5_1"/>
</dbReference>
<dbReference type="FunFam" id="2.30.30.30:FF:000028">
    <property type="entry name" value="Transcription elongation factor SPT5"/>
    <property type="match status" value="1"/>
</dbReference>
<dbReference type="GO" id="GO:0006357">
    <property type="term" value="P:regulation of transcription by RNA polymerase II"/>
    <property type="evidence" value="ECO:0007669"/>
    <property type="project" value="InterPro"/>
</dbReference>
<dbReference type="CDD" id="cd06084">
    <property type="entry name" value="KOW_Spt5_4"/>
    <property type="match status" value="1"/>
</dbReference>
<dbReference type="Pfam" id="PF23037">
    <property type="entry name" value="KOWx_SPT5"/>
    <property type="match status" value="1"/>
</dbReference>
<dbReference type="Proteomes" id="UP000836841">
    <property type="component" value="Chromosome 6"/>
</dbReference>
<evidence type="ECO:0000256" key="2">
    <source>
        <dbReference type="ARBA" id="ARBA00006956"/>
    </source>
</evidence>
<feature type="region of interest" description="Disordered" evidence="11">
    <location>
        <begin position="671"/>
        <end position="709"/>
    </location>
</feature>
<dbReference type="InterPro" id="IPR041978">
    <property type="entry name" value="KOW_Spt5_5"/>
</dbReference>
<keyword evidence="4" id="KW-0597">Phosphoprotein</keyword>
<dbReference type="InterPro" id="IPR036735">
    <property type="entry name" value="NGN_dom_sf"/>
</dbReference>
<dbReference type="EMBL" id="OU466862">
    <property type="protein sequence ID" value="CAH2070606.1"/>
    <property type="molecule type" value="Genomic_DNA"/>
</dbReference>
<dbReference type="InterPro" id="IPR039385">
    <property type="entry name" value="NGN_Euk"/>
</dbReference>
<dbReference type="Pfam" id="PF23290">
    <property type="entry name" value="KOW5_SPT5"/>
    <property type="match status" value="1"/>
</dbReference>
<dbReference type="Pfam" id="PF23287">
    <property type="entry name" value="KOW7_SPT5"/>
    <property type="match status" value="1"/>
</dbReference>
<dbReference type="GO" id="GO:0032044">
    <property type="term" value="C:DSIF complex"/>
    <property type="evidence" value="ECO:0007669"/>
    <property type="project" value="TreeGrafter"/>
</dbReference>
<dbReference type="Pfam" id="PF11942">
    <property type="entry name" value="Spt5_N"/>
    <property type="match status" value="1"/>
</dbReference>
<feature type="region of interest" description="Disordered" evidence="11">
    <location>
        <begin position="787"/>
        <end position="912"/>
    </location>
</feature>
<name>A0AAU9SUD8_THLAR</name>
<feature type="compositionally biased region" description="Gly residues" evidence="11">
    <location>
        <begin position="689"/>
        <end position="707"/>
    </location>
</feature>
<dbReference type="InterPro" id="IPR014722">
    <property type="entry name" value="Rib_uL2_dom2"/>
</dbReference>
<dbReference type="InterPro" id="IPR017071">
    <property type="entry name" value="TF_Spt5_eukaryote"/>
</dbReference>
<dbReference type="GO" id="GO:0006412">
    <property type="term" value="P:translation"/>
    <property type="evidence" value="ECO:0007669"/>
    <property type="project" value="InterPro"/>
</dbReference>
<evidence type="ECO:0000256" key="7">
    <source>
        <dbReference type="ARBA" id="ARBA00023159"/>
    </source>
</evidence>
<feature type="compositionally biased region" description="Acidic residues" evidence="11">
    <location>
        <begin position="7"/>
        <end position="29"/>
    </location>
</feature>
<dbReference type="CDD" id="cd06086">
    <property type="entry name" value="KOW_Spt5_6"/>
    <property type="match status" value="1"/>
</dbReference>